<dbReference type="AlphaFoldDB" id="A0A0E9XB42"/>
<evidence type="ECO:0000313" key="1">
    <source>
        <dbReference type="EMBL" id="JAH99676.1"/>
    </source>
</evidence>
<reference evidence="1" key="2">
    <citation type="journal article" date="2015" name="Fish Shellfish Immunol.">
        <title>Early steps in the European eel (Anguilla anguilla)-Vibrio vulnificus interaction in the gills: Role of the RtxA13 toxin.</title>
        <authorList>
            <person name="Callol A."/>
            <person name="Pajuelo D."/>
            <person name="Ebbesson L."/>
            <person name="Teles M."/>
            <person name="MacKenzie S."/>
            <person name="Amaro C."/>
        </authorList>
    </citation>
    <scope>NUCLEOTIDE SEQUENCE</scope>
</reference>
<reference evidence="1" key="1">
    <citation type="submission" date="2014-11" db="EMBL/GenBank/DDBJ databases">
        <authorList>
            <person name="Amaro Gonzalez C."/>
        </authorList>
    </citation>
    <scope>NUCLEOTIDE SEQUENCE</scope>
</reference>
<sequence length="56" mass="6848">MRLKCLSQNCRNFLTYWIVDGSYSMMWTAQTNQLDPIKYRLKSSVGLCIWRKQREW</sequence>
<accession>A0A0E9XB42</accession>
<proteinExistence type="predicted"/>
<organism evidence="1">
    <name type="scientific">Anguilla anguilla</name>
    <name type="common">European freshwater eel</name>
    <name type="synonym">Muraena anguilla</name>
    <dbReference type="NCBI Taxonomy" id="7936"/>
    <lineage>
        <taxon>Eukaryota</taxon>
        <taxon>Metazoa</taxon>
        <taxon>Chordata</taxon>
        <taxon>Craniata</taxon>
        <taxon>Vertebrata</taxon>
        <taxon>Euteleostomi</taxon>
        <taxon>Actinopterygii</taxon>
        <taxon>Neopterygii</taxon>
        <taxon>Teleostei</taxon>
        <taxon>Anguilliformes</taxon>
        <taxon>Anguillidae</taxon>
        <taxon>Anguilla</taxon>
    </lineage>
</organism>
<protein>
    <submittedName>
        <fullName evidence="1">Uncharacterized protein</fullName>
    </submittedName>
</protein>
<dbReference type="EMBL" id="GBXM01008901">
    <property type="protein sequence ID" value="JAH99676.1"/>
    <property type="molecule type" value="Transcribed_RNA"/>
</dbReference>
<name>A0A0E9XB42_ANGAN</name>